<accession>A0A0E9PMQ2</accession>
<organism evidence="1">
    <name type="scientific">Anguilla anguilla</name>
    <name type="common">European freshwater eel</name>
    <name type="synonym">Muraena anguilla</name>
    <dbReference type="NCBI Taxonomy" id="7936"/>
    <lineage>
        <taxon>Eukaryota</taxon>
        <taxon>Metazoa</taxon>
        <taxon>Chordata</taxon>
        <taxon>Craniata</taxon>
        <taxon>Vertebrata</taxon>
        <taxon>Euteleostomi</taxon>
        <taxon>Actinopterygii</taxon>
        <taxon>Neopterygii</taxon>
        <taxon>Teleostei</taxon>
        <taxon>Anguilliformes</taxon>
        <taxon>Anguillidae</taxon>
        <taxon>Anguilla</taxon>
    </lineage>
</organism>
<reference evidence="1" key="2">
    <citation type="journal article" date="2015" name="Fish Shellfish Immunol.">
        <title>Early steps in the European eel (Anguilla anguilla)-Vibrio vulnificus interaction in the gills: Role of the RtxA13 toxin.</title>
        <authorList>
            <person name="Callol A."/>
            <person name="Pajuelo D."/>
            <person name="Ebbesson L."/>
            <person name="Teles M."/>
            <person name="MacKenzie S."/>
            <person name="Amaro C."/>
        </authorList>
    </citation>
    <scope>NUCLEOTIDE SEQUENCE</scope>
</reference>
<sequence>MRIKAILTEVNCPNEVSVGRVRHAIFKL</sequence>
<reference evidence="1" key="1">
    <citation type="submission" date="2014-11" db="EMBL/GenBank/DDBJ databases">
        <authorList>
            <person name="Amaro Gonzalez C."/>
        </authorList>
    </citation>
    <scope>NUCLEOTIDE SEQUENCE</scope>
</reference>
<dbReference type="EMBL" id="GBXM01103449">
    <property type="protein sequence ID" value="JAH05128.1"/>
    <property type="molecule type" value="Transcribed_RNA"/>
</dbReference>
<protein>
    <submittedName>
        <fullName evidence="1">Uncharacterized protein</fullName>
    </submittedName>
</protein>
<evidence type="ECO:0000313" key="1">
    <source>
        <dbReference type="EMBL" id="JAH05128.1"/>
    </source>
</evidence>
<dbReference type="AlphaFoldDB" id="A0A0E9PMQ2"/>
<name>A0A0E9PMQ2_ANGAN</name>
<proteinExistence type="predicted"/>